<evidence type="ECO:0000256" key="1">
    <source>
        <dbReference type="SAM" id="MobiDB-lite"/>
    </source>
</evidence>
<comment type="caution">
    <text evidence="3">The sequence shown here is derived from an EMBL/GenBank/DDBJ whole genome shotgun (WGS) entry which is preliminary data.</text>
</comment>
<accession>A0A9P5P3X7</accession>
<evidence type="ECO:0000256" key="2">
    <source>
        <dbReference type="SAM" id="Phobius"/>
    </source>
</evidence>
<feature type="compositionally biased region" description="Polar residues" evidence="1">
    <location>
        <begin position="21"/>
        <end position="39"/>
    </location>
</feature>
<name>A0A9P5P3X7_GYMJU</name>
<sequence>MLKLSSRFLWEKLPPKPAPAPSTTQQPRTAVRTGIQSGPSRCPQRWEGYGCYVLLMINCCLPCVFSLRFRPLPRRLISAFGTGMGIVCCGEMYYLALPQFI</sequence>
<dbReference type="Proteomes" id="UP000724874">
    <property type="component" value="Unassembled WGS sequence"/>
</dbReference>
<dbReference type="AlphaFoldDB" id="A0A9P5P3X7"/>
<feature type="transmembrane region" description="Helical" evidence="2">
    <location>
        <begin position="76"/>
        <end position="96"/>
    </location>
</feature>
<reference evidence="3" key="1">
    <citation type="submission" date="2020-11" db="EMBL/GenBank/DDBJ databases">
        <authorList>
            <consortium name="DOE Joint Genome Institute"/>
            <person name="Ahrendt S."/>
            <person name="Riley R."/>
            <person name="Andreopoulos W."/>
            <person name="LaButti K."/>
            <person name="Pangilinan J."/>
            <person name="Ruiz-duenas F.J."/>
            <person name="Barrasa J.M."/>
            <person name="Sanchez-Garcia M."/>
            <person name="Camarero S."/>
            <person name="Miyauchi S."/>
            <person name="Serrano A."/>
            <person name="Linde D."/>
            <person name="Babiker R."/>
            <person name="Drula E."/>
            <person name="Ayuso-Fernandez I."/>
            <person name="Pacheco R."/>
            <person name="Padilla G."/>
            <person name="Ferreira P."/>
            <person name="Barriuso J."/>
            <person name="Kellner H."/>
            <person name="Castanera R."/>
            <person name="Alfaro M."/>
            <person name="Ramirez L."/>
            <person name="Pisabarro A.G."/>
            <person name="Kuo A."/>
            <person name="Tritt A."/>
            <person name="Lipzen A."/>
            <person name="He G."/>
            <person name="Yan M."/>
            <person name="Ng V."/>
            <person name="Cullen D."/>
            <person name="Martin F."/>
            <person name="Rosso M.-N."/>
            <person name="Henrissat B."/>
            <person name="Hibbett D."/>
            <person name="Martinez A.T."/>
            <person name="Grigoriev I.V."/>
        </authorList>
    </citation>
    <scope>NUCLEOTIDE SEQUENCE</scope>
    <source>
        <strain evidence="3">AH 44721</strain>
    </source>
</reference>
<dbReference type="EMBL" id="JADNYJ010000002">
    <property type="protein sequence ID" value="KAF8913220.1"/>
    <property type="molecule type" value="Genomic_DNA"/>
</dbReference>
<keyword evidence="2" id="KW-1133">Transmembrane helix</keyword>
<keyword evidence="4" id="KW-1185">Reference proteome</keyword>
<protein>
    <submittedName>
        <fullName evidence="3">Uncharacterized protein</fullName>
    </submittedName>
</protein>
<feature type="region of interest" description="Disordered" evidence="1">
    <location>
        <begin position="12"/>
        <end position="39"/>
    </location>
</feature>
<evidence type="ECO:0000313" key="4">
    <source>
        <dbReference type="Proteomes" id="UP000724874"/>
    </source>
</evidence>
<keyword evidence="2" id="KW-0812">Transmembrane</keyword>
<gene>
    <name evidence="3" type="ORF">CPB84DRAFT_1760693</name>
</gene>
<keyword evidence="2" id="KW-0472">Membrane</keyword>
<proteinExistence type="predicted"/>
<evidence type="ECO:0000313" key="3">
    <source>
        <dbReference type="EMBL" id="KAF8913220.1"/>
    </source>
</evidence>
<organism evidence="3 4">
    <name type="scientific">Gymnopilus junonius</name>
    <name type="common">Spectacular rustgill mushroom</name>
    <name type="synonym">Gymnopilus spectabilis subsp. junonius</name>
    <dbReference type="NCBI Taxonomy" id="109634"/>
    <lineage>
        <taxon>Eukaryota</taxon>
        <taxon>Fungi</taxon>
        <taxon>Dikarya</taxon>
        <taxon>Basidiomycota</taxon>
        <taxon>Agaricomycotina</taxon>
        <taxon>Agaricomycetes</taxon>
        <taxon>Agaricomycetidae</taxon>
        <taxon>Agaricales</taxon>
        <taxon>Agaricineae</taxon>
        <taxon>Hymenogastraceae</taxon>
        <taxon>Gymnopilus</taxon>
    </lineage>
</organism>